<proteinExistence type="predicted"/>
<organism evidence="4 5">
    <name type="scientific">candidate division KSB3 bacterium</name>
    <dbReference type="NCBI Taxonomy" id="2044937"/>
    <lineage>
        <taxon>Bacteria</taxon>
        <taxon>candidate division KSB3</taxon>
    </lineage>
</organism>
<evidence type="ECO:0000313" key="5">
    <source>
        <dbReference type="Proteomes" id="UP000649604"/>
    </source>
</evidence>
<dbReference type="CDD" id="cd03809">
    <property type="entry name" value="GT4_MtfB-like"/>
    <property type="match status" value="1"/>
</dbReference>
<dbReference type="PANTHER" id="PTHR46401:SF2">
    <property type="entry name" value="GLYCOSYLTRANSFERASE WBBK-RELATED"/>
    <property type="match status" value="1"/>
</dbReference>
<dbReference type="InterPro" id="IPR028098">
    <property type="entry name" value="Glyco_trans_4-like_N"/>
</dbReference>
<dbReference type="Pfam" id="PF00534">
    <property type="entry name" value="Glycos_transf_1"/>
    <property type="match status" value="1"/>
</dbReference>
<gene>
    <name evidence="4" type="ORF">GF339_05430</name>
</gene>
<dbReference type="AlphaFoldDB" id="A0A9D5JTV0"/>
<dbReference type="GO" id="GO:0016757">
    <property type="term" value="F:glycosyltransferase activity"/>
    <property type="evidence" value="ECO:0007669"/>
    <property type="project" value="InterPro"/>
</dbReference>
<accession>A0A9D5JTV0</accession>
<dbReference type="PANTHER" id="PTHR46401">
    <property type="entry name" value="GLYCOSYLTRANSFERASE WBBK-RELATED"/>
    <property type="match status" value="1"/>
</dbReference>
<comment type="caution">
    <text evidence="4">The sequence shown here is derived from an EMBL/GenBank/DDBJ whole genome shotgun (WGS) entry which is preliminary data.</text>
</comment>
<name>A0A9D5JTV0_9BACT</name>
<dbReference type="InterPro" id="IPR001296">
    <property type="entry name" value="Glyco_trans_1"/>
</dbReference>
<evidence type="ECO:0000256" key="1">
    <source>
        <dbReference type="ARBA" id="ARBA00022679"/>
    </source>
</evidence>
<dbReference type="GO" id="GO:0009103">
    <property type="term" value="P:lipopolysaccharide biosynthetic process"/>
    <property type="evidence" value="ECO:0007669"/>
    <property type="project" value="TreeGrafter"/>
</dbReference>
<feature type="domain" description="Glycosyl transferase family 1" evidence="2">
    <location>
        <begin position="189"/>
        <end position="343"/>
    </location>
</feature>
<evidence type="ECO:0000259" key="3">
    <source>
        <dbReference type="Pfam" id="PF13439"/>
    </source>
</evidence>
<dbReference type="Proteomes" id="UP000649604">
    <property type="component" value="Unassembled WGS sequence"/>
</dbReference>
<dbReference type="Gene3D" id="3.40.50.2000">
    <property type="entry name" value="Glycogen Phosphorylase B"/>
    <property type="match status" value="2"/>
</dbReference>
<dbReference type="Pfam" id="PF13439">
    <property type="entry name" value="Glyco_transf_4"/>
    <property type="match status" value="1"/>
</dbReference>
<feature type="domain" description="Glycosyltransferase subfamily 4-like N-terminal" evidence="3">
    <location>
        <begin position="15"/>
        <end position="171"/>
    </location>
</feature>
<dbReference type="SUPFAM" id="SSF53756">
    <property type="entry name" value="UDP-Glycosyltransferase/glycogen phosphorylase"/>
    <property type="match status" value="1"/>
</dbReference>
<protein>
    <submittedName>
        <fullName evidence="4">Glycosyltransferase</fullName>
    </submittedName>
</protein>
<keyword evidence="1" id="KW-0808">Transferase</keyword>
<evidence type="ECO:0000259" key="2">
    <source>
        <dbReference type="Pfam" id="PF00534"/>
    </source>
</evidence>
<dbReference type="EMBL" id="WJJP01000170">
    <property type="protein sequence ID" value="MBD3324004.1"/>
    <property type="molecule type" value="Genomic_DNA"/>
</dbReference>
<reference evidence="4" key="1">
    <citation type="submission" date="2019-11" db="EMBL/GenBank/DDBJ databases">
        <title>Microbial mats filling the niche in hypersaline microbial mats.</title>
        <authorList>
            <person name="Wong H.L."/>
            <person name="Macleod F.I."/>
            <person name="White R.A. III"/>
            <person name="Burns B.P."/>
        </authorList>
    </citation>
    <scope>NUCLEOTIDE SEQUENCE</scope>
    <source>
        <strain evidence="4">Rbin_158</strain>
    </source>
</reference>
<evidence type="ECO:0000313" key="4">
    <source>
        <dbReference type="EMBL" id="MBD3324004.1"/>
    </source>
</evidence>
<sequence>MRILYDGHIYSHPIIGGICRYFNNIIGRLPENVSPILVLDQRRQIPYPVHPNLNILSYQKRHLPASRVFYWLDKYYFRPLSRCTHPDIMHPTYYALLNYQELSNYDCPIVLTVYDMIYEKFHTTLQDAEWHIHMKQKAIQAAQAIICISEHTKHDLLERYAVPEQKVRVIYLASELTLEAMNGSETVPPRPYYLYVGSRAWYKNFDGLLQAFAKAVSVQADMSLCVVGPPLAEPETSMLGAYGLQDHVDYYGYVSDHHLAKLYNQSIALIYPSFYEGFGIPPLEAMACGTAVIASNTSSLPEVIGNAGMLFDPYALDELTEMLLFLRKNPTERAKFVERGRQRVKQFSWETTAHQTLAVYRSLTTRETT</sequence>
<dbReference type="FunFam" id="3.40.50.2000:FF:000119">
    <property type="entry name" value="Glycosyl transferase group 1"/>
    <property type="match status" value="1"/>
</dbReference>